<gene>
    <name evidence="2" type="ORF">HMP0721_2342</name>
</gene>
<dbReference type="EMBL" id="AEQN01000033">
    <property type="protein sequence ID" value="EFV00526.1"/>
    <property type="molecule type" value="Genomic_DNA"/>
</dbReference>
<feature type="transmembrane region" description="Helical" evidence="1">
    <location>
        <begin position="7"/>
        <end position="31"/>
    </location>
</feature>
<dbReference type="Proteomes" id="UP000004754">
    <property type="component" value="Unassembled WGS sequence"/>
</dbReference>
<dbReference type="HOGENOM" id="CLU_3275265_0_0_9"/>
<reference evidence="2 3" key="1">
    <citation type="submission" date="2010-12" db="EMBL/GenBank/DDBJ databases">
        <authorList>
            <person name="Muzny D."/>
            <person name="Qin X."/>
            <person name="Deng J."/>
            <person name="Jiang H."/>
            <person name="Liu Y."/>
            <person name="Qu J."/>
            <person name="Song X.-Z."/>
            <person name="Zhang L."/>
            <person name="Thornton R."/>
            <person name="Coyle M."/>
            <person name="Francisco L."/>
            <person name="Jackson L."/>
            <person name="Javaid M."/>
            <person name="Korchina V."/>
            <person name="Kovar C."/>
            <person name="Mata R."/>
            <person name="Mathew T."/>
            <person name="Ngo R."/>
            <person name="Nguyen L."/>
            <person name="Nguyen N."/>
            <person name="Okwuonu G."/>
            <person name="Ongeri F."/>
            <person name="Pham C."/>
            <person name="Simmons D."/>
            <person name="Wilczek-Boney K."/>
            <person name="Hale W."/>
            <person name="Jakkamsetti A."/>
            <person name="Pham P."/>
            <person name="Ruth R."/>
            <person name="San Lucas F."/>
            <person name="Warren J."/>
            <person name="Zhang J."/>
            <person name="Zhao Z."/>
            <person name="Zhou C."/>
            <person name="Zhu D."/>
            <person name="Lee S."/>
            <person name="Bess C."/>
            <person name="Blankenburg K."/>
            <person name="Forbes L."/>
            <person name="Fu Q."/>
            <person name="Gubbala S."/>
            <person name="Hirani K."/>
            <person name="Jayaseelan J.C."/>
            <person name="Lara F."/>
            <person name="Munidasa M."/>
            <person name="Palculict T."/>
            <person name="Patil S."/>
            <person name="Pu L.-L."/>
            <person name="Saada N."/>
            <person name="Tang L."/>
            <person name="Weissenberger G."/>
            <person name="Zhu Y."/>
            <person name="Hemphill L."/>
            <person name="Shang Y."/>
            <person name="Youmans B."/>
            <person name="Ayvaz T."/>
            <person name="Ross M."/>
            <person name="Santibanez J."/>
            <person name="Aqrawi P."/>
            <person name="Gross S."/>
            <person name="Joshi V."/>
            <person name="Fowler G."/>
            <person name="Nazareth L."/>
            <person name="Reid J."/>
            <person name="Worley K."/>
            <person name="Petrosino J."/>
            <person name="Highlander S."/>
            <person name="Gibbs R."/>
        </authorList>
    </citation>
    <scope>NUCLEOTIDE SEQUENCE [LARGE SCALE GENOMIC DNA]</scope>
    <source>
        <strain evidence="2 3">ATCC 23263</strain>
    </source>
</reference>
<protein>
    <submittedName>
        <fullName evidence="2">Uncharacterized protein</fullName>
    </submittedName>
</protein>
<proteinExistence type="predicted"/>
<organism evidence="2 3">
    <name type="scientific">Pseudoramibacter alactolyticus ATCC 23263</name>
    <dbReference type="NCBI Taxonomy" id="887929"/>
    <lineage>
        <taxon>Bacteria</taxon>
        <taxon>Bacillati</taxon>
        <taxon>Bacillota</taxon>
        <taxon>Clostridia</taxon>
        <taxon>Eubacteriales</taxon>
        <taxon>Eubacteriaceae</taxon>
        <taxon>Pseudoramibacter</taxon>
    </lineage>
</organism>
<evidence type="ECO:0000256" key="1">
    <source>
        <dbReference type="SAM" id="Phobius"/>
    </source>
</evidence>
<comment type="caution">
    <text evidence="2">The sequence shown here is derived from an EMBL/GenBank/DDBJ whole genome shotgun (WGS) entry which is preliminary data.</text>
</comment>
<keyword evidence="1" id="KW-0812">Transmembrane</keyword>
<keyword evidence="1" id="KW-1133">Transmembrane helix</keyword>
<keyword evidence="3" id="KW-1185">Reference proteome</keyword>
<evidence type="ECO:0000313" key="2">
    <source>
        <dbReference type="EMBL" id="EFV00526.1"/>
    </source>
</evidence>
<keyword evidence="1" id="KW-0472">Membrane</keyword>
<name>E6MK07_9FIRM</name>
<sequence length="41" mass="5041">MQIFLCTLYAFMKTFIIISFLSIIILFLLYYEKYFFLTVKT</sequence>
<dbReference type="STRING" id="887929.HMP0721_2342"/>
<accession>E6MK07</accession>
<evidence type="ECO:0000313" key="3">
    <source>
        <dbReference type="Proteomes" id="UP000004754"/>
    </source>
</evidence>
<dbReference type="AlphaFoldDB" id="E6MK07"/>